<dbReference type="InterPro" id="IPR001506">
    <property type="entry name" value="Peptidase_M12A"/>
</dbReference>
<keyword evidence="3" id="KW-1185">Reference proteome</keyword>
<name>A0ABY9EZ46_9PSED</name>
<dbReference type="PANTHER" id="PTHR10127">
    <property type="entry name" value="DISCOIDIN, CUB, EGF, LAMININ , AND ZINC METALLOPROTEASE DOMAIN CONTAINING"/>
    <property type="match status" value="1"/>
</dbReference>
<evidence type="ECO:0000259" key="1">
    <source>
        <dbReference type="SMART" id="SM00235"/>
    </source>
</evidence>
<gene>
    <name evidence="2" type="ORF">PSH97_05280</name>
</gene>
<dbReference type="PANTHER" id="PTHR10127:SF850">
    <property type="entry name" value="METALLOENDOPEPTIDASE"/>
    <property type="match status" value="1"/>
</dbReference>
<evidence type="ECO:0000313" key="3">
    <source>
        <dbReference type="Proteomes" id="UP001239418"/>
    </source>
</evidence>
<dbReference type="InterPro" id="IPR006026">
    <property type="entry name" value="Peptidase_Metallo"/>
</dbReference>
<dbReference type="Pfam" id="PF01400">
    <property type="entry name" value="Astacin"/>
    <property type="match status" value="1"/>
</dbReference>
<dbReference type="Gene3D" id="3.40.390.10">
    <property type="entry name" value="Collagenase (Catalytic Domain)"/>
    <property type="match status" value="1"/>
</dbReference>
<proteinExistence type="predicted"/>
<dbReference type="SMART" id="SM00235">
    <property type="entry name" value="ZnMc"/>
    <property type="match status" value="1"/>
</dbReference>
<dbReference type="RefSeq" id="WP_305448381.1">
    <property type="nucleotide sequence ID" value="NZ_CP117454.1"/>
</dbReference>
<sequence length="240" mass="27264">MNLCKCIEPDDTQASYDAAINEDRANAPQAIPGGRQKRAVGDHTKFWKKGRTLKVAFLSTNPWFIDATKGAIHQWIPAVFDVSILFVKGSEGDIRISDEFHSGNWSCIGTDALTVPKDGPTMNLQWQGLDQDFFGTVLHEFGHALGLVHEHQHPDANINWNETVVYEFMSRTQKWSREEIHFNMLKKFEKSNTRTLPYDRTSIMHYPIQAELTLDGVAIARNNRLSANDVKLMTDIYSGR</sequence>
<reference evidence="2 3" key="1">
    <citation type="submission" date="2023-02" db="EMBL/GenBank/DDBJ databases">
        <title>Evolution of Hrp T3SS in non-pathogenic Pseudomonas fluorescens.</title>
        <authorList>
            <person name="Liao K."/>
            <person name="Wei H."/>
            <person name="Gu Y."/>
        </authorList>
    </citation>
    <scope>NUCLEOTIDE SEQUENCE [LARGE SCALE GENOMIC DNA]</scope>
    <source>
        <strain evidence="2 3">FP1935</strain>
    </source>
</reference>
<dbReference type="SUPFAM" id="SSF55486">
    <property type="entry name" value="Metalloproteases ('zincins'), catalytic domain"/>
    <property type="match status" value="1"/>
</dbReference>
<feature type="domain" description="Peptidase metallopeptidase" evidence="1">
    <location>
        <begin position="43"/>
        <end position="184"/>
    </location>
</feature>
<accession>A0ABY9EZ46</accession>
<dbReference type="EMBL" id="CP117454">
    <property type="protein sequence ID" value="WLG85940.1"/>
    <property type="molecule type" value="Genomic_DNA"/>
</dbReference>
<dbReference type="Proteomes" id="UP001239418">
    <property type="component" value="Chromosome"/>
</dbReference>
<dbReference type="InterPro" id="IPR024079">
    <property type="entry name" value="MetalloPept_cat_dom_sf"/>
</dbReference>
<evidence type="ECO:0000313" key="2">
    <source>
        <dbReference type="EMBL" id="WLG85940.1"/>
    </source>
</evidence>
<organism evidence="2 3">
    <name type="scientific">Pseudomonas cucumis</name>
    <dbReference type="NCBI Taxonomy" id="2954082"/>
    <lineage>
        <taxon>Bacteria</taxon>
        <taxon>Pseudomonadati</taxon>
        <taxon>Pseudomonadota</taxon>
        <taxon>Gammaproteobacteria</taxon>
        <taxon>Pseudomonadales</taxon>
        <taxon>Pseudomonadaceae</taxon>
        <taxon>Pseudomonas</taxon>
    </lineage>
</organism>
<protein>
    <submittedName>
        <fullName evidence="2">M12 family metallopeptidase</fullName>
    </submittedName>
</protein>